<accession>A0A084B7U7</accession>
<dbReference type="EMBL" id="KL647805">
    <property type="protein sequence ID" value="KEY73626.1"/>
    <property type="molecule type" value="Genomic_DNA"/>
</dbReference>
<feature type="transmembrane region" description="Helical" evidence="7">
    <location>
        <begin position="292"/>
        <end position="312"/>
    </location>
</feature>
<dbReference type="GO" id="GO:0022857">
    <property type="term" value="F:transmembrane transporter activity"/>
    <property type="evidence" value="ECO:0007669"/>
    <property type="project" value="InterPro"/>
</dbReference>
<evidence type="ECO:0000313" key="8">
    <source>
        <dbReference type="EMBL" id="KEY73626.1"/>
    </source>
</evidence>
<feature type="compositionally biased region" description="Basic and acidic residues" evidence="6">
    <location>
        <begin position="26"/>
        <end position="39"/>
    </location>
</feature>
<feature type="compositionally biased region" description="Basic and acidic residues" evidence="6">
    <location>
        <begin position="1"/>
        <end position="12"/>
    </location>
</feature>
<evidence type="ECO:0008006" key="10">
    <source>
        <dbReference type="Google" id="ProtNLM"/>
    </source>
</evidence>
<feature type="transmembrane region" description="Helical" evidence="7">
    <location>
        <begin position="255"/>
        <end position="272"/>
    </location>
</feature>
<feature type="transmembrane region" description="Helical" evidence="7">
    <location>
        <begin position="89"/>
        <end position="107"/>
    </location>
</feature>
<feature type="transmembrane region" description="Helical" evidence="7">
    <location>
        <begin position="52"/>
        <end position="77"/>
    </location>
</feature>
<keyword evidence="5 7" id="KW-0472">Membrane</keyword>
<evidence type="ECO:0000256" key="6">
    <source>
        <dbReference type="SAM" id="MobiDB-lite"/>
    </source>
</evidence>
<feature type="transmembrane region" description="Helical" evidence="7">
    <location>
        <begin position="490"/>
        <end position="514"/>
    </location>
</feature>
<feature type="transmembrane region" description="Helical" evidence="7">
    <location>
        <begin position="224"/>
        <end position="243"/>
    </location>
</feature>
<dbReference type="GO" id="GO:0005886">
    <property type="term" value="C:plasma membrane"/>
    <property type="evidence" value="ECO:0007669"/>
    <property type="project" value="TreeGrafter"/>
</dbReference>
<dbReference type="HOGENOM" id="CLU_000960_22_1_1"/>
<organism evidence="8 9">
    <name type="scientific">Stachybotrys chartarum (strain CBS 109288 / IBT 7711)</name>
    <name type="common">Toxic black mold</name>
    <name type="synonym">Stilbospora chartarum</name>
    <dbReference type="NCBI Taxonomy" id="1280523"/>
    <lineage>
        <taxon>Eukaryota</taxon>
        <taxon>Fungi</taxon>
        <taxon>Dikarya</taxon>
        <taxon>Ascomycota</taxon>
        <taxon>Pezizomycotina</taxon>
        <taxon>Sordariomycetes</taxon>
        <taxon>Hypocreomycetidae</taxon>
        <taxon>Hypocreales</taxon>
        <taxon>Stachybotryaceae</taxon>
        <taxon>Stachybotrys</taxon>
    </lineage>
</organism>
<feature type="region of interest" description="Disordered" evidence="6">
    <location>
        <begin position="1"/>
        <end position="39"/>
    </location>
</feature>
<keyword evidence="2" id="KW-0813">Transport</keyword>
<sequence>MEAERDPVKVDAETAPPTSTSSSLPDQRESKKAAVEAEKDVDPNEYPTGIRLVAVILALVLCVFLMPLDTTILATAIPRITADFGLADVLWYASVFFFVVAGFQSSWGKAFRYFPLKPALIVSLIIFEVGSIVAATAQSSVALIIGRARPIYIGIIGVSASIGAVSGPLIGGALTTDLSWRWCFWINLPLGGAAVLFLLFFFCTPPSWKPKQETFAKKLWHLDPVGVALVMGLSIAYTLALQYAGNGESWGSGRVAGLIVGFVVILVGFGVWEWYQGDNAMVPSRIARQRDLAVGCAVTFFLSGGFFISEYYLPIYFQAIDGVSARQSGINYLPTIIASGVAILVFGGIMSVTGVVTPYLHASGVISIIAAGLLYMLDLDTSTARWIGYQILWGFGSGLGMNIPILIGQDRVDPADMSVATSLILLFQTLGGSFLVSAANAGFSSTLRQSLVMEAPTLSPEEVIAAGAYDLHSNFGGDVLHGVQVSYMDALQVVFAVMIASRGVSFLAGLGMSWKKLDAEKMKNPGNPV</sequence>
<dbReference type="SUPFAM" id="SSF103473">
    <property type="entry name" value="MFS general substrate transporter"/>
    <property type="match status" value="1"/>
</dbReference>
<feature type="transmembrane region" description="Helical" evidence="7">
    <location>
        <begin position="151"/>
        <end position="170"/>
    </location>
</feature>
<dbReference type="Pfam" id="PF07690">
    <property type="entry name" value="MFS_1"/>
    <property type="match status" value="1"/>
</dbReference>
<dbReference type="PANTHER" id="PTHR23501:SF177">
    <property type="entry name" value="MAJOR FACILITATOR SUPERFAMILY (MFS) PROFILE DOMAIN-CONTAINING PROTEIN-RELATED"/>
    <property type="match status" value="1"/>
</dbReference>
<evidence type="ECO:0000256" key="4">
    <source>
        <dbReference type="ARBA" id="ARBA00022989"/>
    </source>
</evidence>
<keyword evidence="4 7" id="KW-1133">Transmembrane helix</keyword>
<feature type="transmembrane region" description="Helical" evidence="7">
    <location>
        <begin position="389"/>
        <end position="407"/>
    </location>
</feature>
<evidence type="ECO:0000256" key="3">
    <source>
        <dbReference type="ARBA" id="ARBA00022692"/>
    </source>
</evidence>
<feature type="transmembrane region" description="Helical" evidence="7">
    <location>
        <begin position="332"/>
        <end position="352"/>
    </location>
</feature>
<comment type="subcellular location">
    <subcellularLocation>
        <location evidence="1">Membrane</location>
        <topology evidence="1">Multi-pass membrane protein</topology>
    </subcellularLocation>
</comment>
<feature type="transmembrane region" description="Helical" evidence="7">
    <location>
        <begin position="359"/>
        <end position="377"/>
    </location>
</feature>
<reference evidence="8 9" key="1">
    <citation type="journal article" date="2014" name="BMC Genomics">
        <title>Comparative genome sequencing reveals chemotype-specific gene clusters in the toxigenic black mold Stachybotrys.</title>
        <authorList>
            <person name="Semeiks J."/>
            <person name="Borek D."/>
            <person name="Otwinowski Z."/>
            <person name="Grishin N.V."/>
        </authorList>
    </citation>
    <scope>NUCLEOTIDE SEQUENCE [LARGE SCALE GENOMIC DNA]</scope>
    <source>
        <strain evidence="9">CBS 109288 / IBT 7711</strain>
    </source>
</reference>
<feature type="transmembrane region" description="Helical" evidence="7">
    <location>
        <begin position="419"/>
        <end position="443"/>
    </location>
</feature>
<name>A0A084B7U7_STACB</name>
<evidence type="ECO:0000313" key="9">
    <source>
        <dbReference type="Proteomes" id="UP000028045"/>
    </source>
</evidence>
<dbReference type="InterPro" id="IPR011701">
    <property type="entry name" value="MFS"/>
</dbReference>
<dbReference type="PANTHER" id="PTHR23501">
    <property type="entry name" value="MAJOR FACILITATOR SUPERFAMILY"/>
    <property type="match status" value="1"/>
</dbReference>
<feature type="transmembrane region" description="Helical" evidence="7">
    <location>
        <begin position="119"/>
        <end position="144"/>
    </location>
</feature>
<dbReference type="Gene3D" id="1.20.1720.10">
    <property type="entry name" value="Multidrug resistance protein D"/>
    <property type="match status" value="2"/>
</dbReference>
<keyword evidence="3 7" id="KW-0812">Transmembrane</keyword>
<keyword evidence="9" id="KW-1185">Reference proteome</keyword>
<dbReference type="Gene3D" id="1.20.1250.20">
    <property type="entry name" value="MFS general substrate transporter like domains"/>
    <property type="match status" value="1"/>
</dbReference>
<evidence type="ECO:0000256" key="1">
    <source>
        <dbReference type="ARBA" id="ARBA00004141"/>
    </source>
</evidence>
<evidence type="ECO:0000256" key="7">
    <source>
        <dbReference type="SAM" id="Phobius"/>
    </source>
</evidence>
<evidence type="ECO:0000256" key="5">
    <source>
        <dbReference type="ARBA" id="ARBA00023136"/>
    </source>
</evidence>
<dbReference type="AlphaFoldDB" id="A0A084B7U7"/>
<dbReference type="InterPro" id="IPR036259">
    <property type="entry name" value="MFS_trans_sf"/>
</dbReference>
<dbReference type="Proteomes" id="UP000028045">
    <property type="component" value="Unassembled WGS sequence"/>
</dbReference>
<evidence type="ECO:0000256" key="2">
    <source>
        <dbReference type="ARBA" id="ARBA00022448"/>
    </source>
</evidence>
<gene>
    <name evidence="8" type="ORF">S7711_09564</name>
</gene>
<proteinExistence type="predicted"/>
<protein>
    <recommendedName>
        <fullName evidence="10">Major facilitator superfamily (MFS) profile domain-containing protein</fullName>
    </recommendedName>
</protein>
<feature type="transmembrane region" description="Helical" evidence="7">
    <location>
        <begin position="182"/>
        <end position="203"/>
    </location>
</feature>